<dbReference type="OrthoDB" id="2121319at2759"/>
<dbReference type="AlphaFoldDB" id="A0A507FGU3"/>
<comment type="caution">
    <text evidence="3">The sequence shown here is derived from an EMBL/GenBank/DDBJ whole genome shotgun (WGS) entry which is preliminary data.</text>
</comment>
<organism evidence="3 4">
    <name type="scientific">Chytriomyces confervae</name>
    <dbReference type="NCBI Taxonomy" id="246404"/>
    <lineage>
        <taxon>Eukaryota</taxon>
        <taxon>Fungi</taxon>
        <taxon>Fungi incertae sedis</taxon>
        <taxon>Chytridiomycota</taxon>
        <taxon>Chytridiomycota incertae sedis</taxon>
        <taxon>Chytridiomycetes</taxon>
        <taxon>Chytridiales</taxon>
        <taxon>Chytriomycetaceae</taxon>
        <taxon>Chytriomyces</taxon>
    </lineage>
</organism>
<gene>
    <name evidence="3" type="ORF">CcCBS67573_g04171</name>
</gene>
<dbReference type="STRING" id="246404.A0A507FGU3"/>
<accession>A0A507FGU3</accession>
<sequence>MSLAENVAQLLQTLSSGSADEAAIVASIDAAIMEHTHAAVGQARRENEQLQLSFESLQKEHAAAITIFMDLQAQLDSTMISASRTREAMSEVEYERESLRLDVEKLSKEKSVLQQQQKELQERLQQETGNYEELKADWKSKEIKYLDTIKSQRRATRDVRLEVSEFQRTLSPERDTVTASRRASAINDEVQSRLLRSQITERDSKILHLTEKVTQLETAVGEMTKSQLQLKQQTKTLEKMNSELEQQNAVLKTENESYEVLLYGKTKNGEFVSLLHNNLDSSLGSEIVARGGDTDATPETPNEKQLKSEVKALTMYIDKILNKMMTNPEVAAILLMESDIDAAEKPDEIPPSPSPPSVSLTPSYLAPTSPSKNRSSFLAFPSAAIEMVRSVSGLGSSSNPAPPLPSNADVEGRVEGSSNDKSKRSSFFGGSSSGVDMSRVLSSSGRMKNVEE</sequence>
<feature type="compositionally biased region" description="Low complexity" evidence="2">
    <location>
        <begin position="425"/>
        <end position="434"/>
    </location>
</feature>
<reference evidence="3 4" key="1">
    <citation type="journal article" date="2019" name="Sci. Rep.">
        <title>Comparative genomics of chytrid fungi reveal insights into the obligate biotrophic and pathogenic lifestyle of Synchytrium endobioticum.</title>
        <authorList>
            <person name="van de Vossenberg B.T.L.H."/>
            <person name="Warris S."/>
            <person name="Nguyen H.D.T."/>
            <person name="van Gent-Pelzer M.P.E."/>
            <person name="Joly D.L."/>
            <person name="van de Geest H.C."/>
            <person name="Bonants P.J.M."/>
            <person name="Smith D.S."/>
            <person name="Levesque C.A."/>
            <person name="van der Lee T.A.J."/>
        </authorList>
    </citation>
    <scope>NUCLEOTIDE SEQUENCE [LARGE SCALE GENOMIC DNA]</scope>
    <source>
        <strain evidence="3 4">CBS 675.73</strain>
    </source>
</reference>
<feature type="coiled-coil region" evidence="1">
    <location>
        <begin position="89"/>
        <end position="137"/>
    </location>
</feature>
<keyword evidence="1" id="KW-0175">Coiled coil</keyword>
<keyword evidence="4" id="KW-1185">Reference proteome</keyword>
<proteinExistence type="predicted"/>
<feature type="region of interest" description="Disordered" evidence="2">
    <location>
        <begin position="344"/>
        <end position="373"/>
    </location>
</feature>
<name>A0A507FGU3_9FUNG</name>
<feature type="compositionally biased region" description="Basic and acidic residues" evidence="2">
    <location>
        <begin position="410"/>
        <end position="423"/>
    </location>
</feature>
<evidence type="ECO:0000313" key="3">
    <source>
        <dbReference type="EMBL" id="TPX74558.1"/>
    </source>
</evidence>
<evidence type="ECO:0000313" key="4">
    <source>
        <dbReference type="Proteomes" id="UP000320333"/>
    </source>
</evidence>
<dbReference type="Proteomes" id="UP000320333">
    <property type="component" value="Unassembled WGS sequence"/>
</dbReference>
<feature type="region of interest" description="Disordered" evidence="2">
    <location>
        <begin position="392"/>
        <end position="452"/>
    </location>
</feature>
<evidence type="ECO:0000256" key="1">
    <source>
        <dbReference type="SAM" id="Coils"/>
    </source>
</evidence>
<dbReference type="EMBL" id="QEAP01000120">
    <property type="protein sequence ID" value="TPX74558.1"/>
    <property type="molecule type" value="Genomic_DNA"/>
</dbReference>
<evidence type="ECO:0000256" key="2">
    <source>
        <dbReference type="SAM" id="MobiDB-lite"/>
    </source>
</evidence>
<protein>
    <submittedName>
        <fullName evidence="3">Uncharacterized protein</fullName>
    </submittedName>
</protein>
<feature type="coiled-coil region" evidence="1">
    <location>
        <begin position="223"/>
        <end position="261"/>
    </location>
</feature>